<dbReference type="GO" id="GO:0006260">
    <property type="term" value="P:DNA replication"/>
    <property type="evidence" value="ECO:0007669"/>
    <property type="project" value="TreeGrafter"/>
</dbReference>
<dbReference type="EMBL" id="VSSQ01009700">
    <property type="protein sequence ID" value="MPM42356.1"/>
    <property type="molecule type" value="Genomic_DNA"/>
</dbReference>
<dbReference type="SMART" id="SM00382">
    <property type="entry name" value="AAA"/>
    <property type="match status" value="1"/>
</dbReference>
<evidence type="ECO:0000256" key="2">
    <source>
        <dbReference type="ARBA" id="ARBA00022741"/>
    </source>
</evidence>
<dbReference type="InterPro" id="IPR002611">
    <property type="entry name" value="IstB_ATP-bd"/>
</dbReference>
<dbReference type="InterPro" id="IPR047661">
    <property type="entry name" value="IstB"/>
</dbReference>
<name>A0A644ZNM4_9ZZZZ</name>
<evidence type="ECO:0000313" key="5">
    <source>
        <dbReference type="EMBL" id="MPM42356.1"/>
    </source>
</evidence>
<dbReference type="PANTHER" id="PTHR30050">
    <property type="entry name" value="CHROMOSOMAL REPLICATION INITIATOR PROTEIN DNAA"/>
    <property type="match status" value="1"/>
</dbReference>
<feature type="domain" description="AAA+ ATPase" evidence="4">
    <location>
        <begin position="103"/>
        <end position="235"/>
    </location>
</feature>
<keyword evidence="2" id="KW-0547">Nucleotide-binding</keyword>
<evidence type="ECO:0000256" key="1">
    <source>
        <dbReference type="ARBA" id="ARBA00008059"/>
    </source>
</evidence>
<sequence length="254" mass="28827">MEKRTMAQTKASLAGVGFKHVIPVLSELINAAEEQKLSYREFLNLLIENELTARNEKHRRRNLSGAHFPPNPRTLDEFDTRELESGITSTQLYQLKDLNWIDAHVNILFLGPPGVGKSMLAIGLGLEAVNAGYSVCFERMASLVDIIDTARVSRASNFRLKRIRKADLIIIDEIGFTPIKKDQANSFFNLVSEMYEKTSIIFTTNKEIGQWAEVMGDPILTTALLDRILHHSKCFSLRGESYRIKHPQEELQKL</sequence>
<dbReference type="PANTHER" id="PTHR30050:SF4">
    <property type="entry name" value="ATP-BINDING PROTEIN RV3427C IN INSERTION SEQUENCE-RELATED"/>
    <property type="match status" value="1"/>
</dbReference>
<evidence type="ECO:0000256" key="3">
    <source>
        <dbReference type="ARBA" id="ARBA00022840"/>
    </source>
</evidence>
<dbReference type="InterPro" id="IPR028350">
    <property type="entry name" value="DNAC/IstB-like"/>
</dbReference>
<dbReference type="CDD" id="cd00009">
    <property type="entry name" value="AAA"/>
    <property type="match status" value="1"/>
</dbReference>
<protein>
    <submittedName>
        <fullName evidence="5">Insertion sequence IS5376 putative ATP-binding protein</fullName>
    </submittedName>
</protein>
<accession>A0A644ZNM4</accession>
<organism evidence="5">
    <name type="scientific">bioreactor metagenome</name>
    <dbReference type="NCBI Taxonomy" id="1076179"/>
    <lineage>
        <taxon>unclassified sequences</taxon>
        <taxon>metagenomes</taxon>
        <taxon>ecological metagenomes</taxon>
    </lineage>
</organism>
<dbReference type="Gene3D" id="3.40.50.300">
    <property type="entry name" value="P-loop containing nucleotide triphosphate hydrolases"/>
    <property type="match status" value="1"/>
</dbReference>
<gene>
    <name evidence="5" type="ORF">SDC9_89021</name>
</gene>
<evidence type="ECO:0000259" key="4">
    <source>
        <dbReference type="SMART" id="SM00382"/>
    </source>
</evidence>
<comment type="similarity">
    <text evidence="1">Belongs to the IS21/IS1162 putative ATP-binding protein family.</text>
</comment>
<dbReference type="InterPro" id="IPR003593">
    <property type="entry name" value="AAA+_ATPase"/>
</dbReference>
<dbReference type="GO" id="GO:0005524">
    <property type="term" value="F:ATP binding"/>
    <property type="evidence" value="ECO:0007669"/>
    <property type="project" value="UniProtKB-KW"/>
</dbReference>
<reference evidence="5" key="1">
    <citation type="submission" date="2019-08" db="EMBL/GenBank/DDBJ databases">
        <authorList>
            <person name="Kucharzyk K."/>
            <person name="Murdoch R.W."/>
            <person name="Higgins S."/>
            <person name="Loffler F."/>
        </authorList>
    </citation>
    <scope>NUCLEOTIDE SEQUENCE</scope>
</reference>
<proteinExistence type="inferred from homology"/>
<dbReference type="NCBIfam" id="NF038214">
    <property type="entry name" value="IS21_help_AAA"/>
    <property type="match status" value="1"/>
</dbReference>
<dbReference type="InterPro" id="IPR027417">
    <property type="entry name" value="P-loop_NTPase"/>
</dbReference>
<dbReference type="AlphaFoldDB" id="A0A644ZNM4"/>
<keyword evidence="3 5" id="KW-0067">ATP-binding</keyword>
<dbReference type="PIRSF" id="PIRSF003073">
    <property type="entry name" value="DNAC_TnpB_IstB"/>
    <property type="match status" value="1"/>
</dbReference>
<comment type="caution">
    <text evidence="5">The sequence shown here is derived from an EMBL/GenBank/DDBJ whole genome shotgun (WGS) entry which is preliminary data.</text>
</comment>
<dbReference type="SUPFAM" id="SSF52540">
    <property type="entry name" value="P-loop containing nucleoside triphosphate hydrolases"/>
    <property type="match status" value="1"/>
</dbReference>
<dbReference type="Pfam" id="PF01695">
    <property type="entry name" value="IstB_IS21"/>
    <property type="match status" value="1"/>
</dbReference>